<dbReference type="Pfam" id="PF01738">
    <property type="entry name" value="DLH"/>
    <property type="match status" value="1"/>
</dbReference>
<name>A0A2T9Z1M4_9FUNG</name>
<dbReference type="InterPro" id="IPR029058">
    <property type="entry name" value="AB_hydrolase_fold"/>
</dbReference>
<dbReference type="OrthoDB" id="17560at2759"/>
<keyword evidence="3" id="KW-1185">Reference proteome</keyword>
<evidence type="ECO:0000259" key="1">
    <source>
        <dbReference type="Pfam" id="PF01738"/>
    </source>
</evidence>
<proteinExistence type="predicted"/>
<dbReference type="AlphaFoldDB" id="A0A2T9Z1M4"/>
<dbReference type="PANTHER" id="PTHR47668">
    <property type="entry name" value="DIENELACTONE HYDROLASE FAMILY PROTEIN (AFU_ORTHOLOGUE AFUA_6G01940)"/>
    <property type="match status" value="1"/>
</dbReference>
<dbReference type="Gene3D" id="3.40.50.1820">
    <property type="entry name" value="alpha/beta hydrolase"/>
    <property type="match status" value="1"/>
</dbReference>
<accession>A0A2T9Z1M4</accession>
<sequence length="284" mass="31539">MAQIHLPFPINDKSIKVEYSVPSKYAPVTTVPVQANYTPIGEKFKINQDLECYITGDSKSNAAIIIYCFDVFGLSDNILQAADILGKSGYRVIVPNYWNNKSFPPDLMGEDILLRAMEYDELSPSAVPNDETTAKALKVKAFYEDTKQDIDAAKNYLIETENFKNIFIVGECLGGKVAKNAAEKDNFYIGLGLIHPSMVNNENIKKSEIPTILFAGSDDPDYTQGIEFLNKKGFGKFNNYQIYHDVAHGWASSVADLSDPTIAKRLNETLGLLVAYLNQILASQ</sequence>
<organism evidence="2 3">
    <name type="scientific">Smittium megazygosporum</name>
    <dbReference type="NCBI Taxonomy" id="133381"/>
    <lineage>
        <taxon>Eukaryota</taxon>
        <taxon>Fungi</taxon>
        <taxon>Fungi incertae sedis</taxon>
        <taxon>Zoopagomycota</taxon>
        <taxon>Kickxellomycotina</taxon>
        <taxon>Harpellomycetes</taxon>
        <taxon>Harpellales</taxon>
        <taxon>Legeriomycetaceae</taxon>
        <taxon>Smittium</taxon>
    </lineage>
</organism>
<evidence type="ECO:0000313" key="3">
    <source>
        <dbReference type="Proteomes" id="UP000245609"/>
    </source>
</evidence>
<dbReference type="STRING" id="133381.A0A2T9Z1M4"/>
<dbReference type="SUPFAM" id="SSF53474">
    <property type="entry name" value="alpha/beta-Hydrolases"/>
    <property type="match status" value="1"/>
</dbReference>
<dbReference type="GO" id="GO:0016787">
    <property type="term" value="F:hydrolase activity"/>
    <property type="evidence" value="ECO:0007669"/>
    <property type="project" value="InterPro"/>
</dbReference>
<reference evidence="2 3" key="1">
    <citation type="journal article" date="2018" name="MBio">
        <title>Comparative Genomics Reveals the Core Gene Toolbox for the Fungus-Insect Symbiosis.</title>
        <authorList>
            <person name="Wang Y."/>
            <person name="Stata M."/>
            <person name="Wang W."/>
            <person name="Stajich J.E."/>
            <person name="White M.M."/>
            <person name="Moncalvo J.M."/>
        </authorList>
    </citation>
    <scope>NUCLEOTIDE SEQUENCE [LARGE SCALE GENOMIC DNA]</scope>
    <source>
        <strain evidence="2 3">SC-DP-2</strain>
    </source>
</reference>
<protein>
    <recommendedName>
        <fullName evidence="1">Dienelactone hydrolase domain-containing protein</fullName>
    </recommendedName>
</protein>
<feature type="domain" description="Dienelactone hydrolase" evidence="1">
    <location>
        <begin position="53"/>
        <end position="256"/>
    </location>
</feature>
<comment type="caution">
    <text evidence="2">The sequence shown here is derived from an EMBL/GenBank/DDBJ whole genome shotgun (WGS) entry which is preliminary data.</text>
</comment>
<dbReference type="EMBL" id="MBFS01002372">
    <property type="protein sequence ID" value="PVU98495.1"/>
    <property type="molecule type" value="Genomic_DNA"/>
</dbReference>
<dbReference type="PANTHER" id="PTHR47668:SF1">
    <property type="entry name" value="DIENELACTONE HYDROLASE DOMAIN-CONTAINING PROTEIN-RELATED"/>
    <property type="match status" value="1"/>
</dbReference>
<dbReference type="InterPro" id="IPR002925">
    <property type="entry name" value="Dienelactn_hydro"/>
</dbReference>
<dbReference type="Proteomes" id="UP000245609">
    <property type="component" value="Unassembled WGS sequence"/>
</dbReference>
<gene>
    <name evidence="2" type="ORF">BB560_005662</name>
</gene>
<evidence type="ECO:0000313" key="2">
    <source>
        <dbReference type="EMBL" id="PVU98495.1"/>
    </source>
</evidence>